<dbReference type="InterPro" id="IPR012296">
    <property type="entry name" value="Nuclease_put_TT1808"/>
</dbReference>
<proteinExistence type="predicted"/>
<comment type="caution">
    <text evidence="2">The sequence shown here is derived from an EMBL/GenBank/DDBJ whole genome shotgun (WGS) entry which is preliminary data.</text>
</comment>
<dbReference type="PANTHER" id="PTHR34107">
    <property type="entry name" value="SLL0198 PROTEIN-RELATED"/>
    <property type="match status" value="1"/>
</dbReference>
<dbReference type="CDD" id="cd06260">
    <property type="entry name" value="DUF820-like"/>
    <property type="match status" value="1"/>
</dbReference>
<evidence type="ECO:0000313" key="2">
    <source>
        <dbReference type="EMBL" id="MEA5442374.1"/>
    </source>
</evidence>
<dbReference type="RefSeq" id="WP_323356450.1">
    <property type="nucleotide sequence ID" value="NZ_JAYGHY010000017.1"/>
</dbReference>
<dbReference type="SUPFAM" id="SSF52980">
    <property type="entry name" value="Restriction endonuclease-like"/>
    <property type="match status" value="1"/>
</dbReference>
<dbReference type="InterPro" id="IPR011335">
    <property type="entry name" value="Restrct_endonuc-II-like"/>
</dbReference>
<keyword evidence="2" id="KW-0255">Endonuclease</keyword>
<dbReference type="Gene3D" id="3.90.1570.10">
    <property type="entry name" value="tt1808, chain A"/>
    <property type="match status" value="1"/>
</dbReference>
<sequence>MLSPDLLVELASPSDEGPRGLAALRRTMAAYQANGAQLGWLLIPEQQTVEIWSGDANGEPQQPQRLQWATTLEAGERFPGLSLELTEIWES</sequence>
<protein>
    <submittedName>
        <fullName evidence="2">Uma2 family endonuclease</fullName>
    </submittedName>
</protein>
<name>A0ABU5SV23_9CYAN</name>
<dbReference type="EMBL" id="JAYGHY010000017">
    <property type="protein sequence ID" value="MEA5442374.1"/>
    <property type="molecule type" value="Genomic_DNA"/>
</dbReference>
<dbReference type="GO" id="GO:0004519">
    <property type="term" value="F:endonuclease activity"/>
    <property type="evidence" value="ECO:0007669"/>
    <property type="project" value="UniProtKB-KW"/>
</dbReference>
<evidence type="ECO:0000313" key="3">
    <source>
        <dbReference type="Proteomes" id="UP001302329"/>
    </source>
</evidence>
<gene>
    <name evidence="2" type="ORF">VB739_07405</name>
</gene>
<dbReference type="PANTHER" id="PTHR34107:SF7">
    <property type="entry name" value="SLR2092 PROTEIN"/>
    <property type="match status" value="1"/>
</dbReference>
<organism evidence="2 3">
    <name type="scientific">Cyanobium gracile UHCC 0281</name>
    <dbReference type="NCBI Taxonomy" id="3110309"/>
    <lineage>
        <taxon>Bacteria</taxon>
        <taxon>Bacillati</taxon>
        <taxon>Cyanobacteriota</taxon>
        <taxon>Cyanophyceae</taxon>
        <taxon>Synechococcales</taxon>
        <taxon>Prochlorococcaceae</taxon>
        <taxon>Cyanobium</taxon>
    </lineage>
</organism>
<feature type="domain" description="Putative restriction endonuclease" evidence="1">
    <location>
        <begin position="3"/>
        <end position="85"/>
    </location>
</feature>
<reference evidence="2 3" key="1">
    <citation type="submission" date="2023-12" db="EMBL/GenBank/DDBJ databases">
        <title>Baltic Sea Cyanobacteria.</title>
        <authorList>
            <person name="Delbaje E."/>
            <person name="Fewer D.P."/>
            <person name="Shishido T.K."/>
        </authorList>
    </citation>
    <scope>NUCLEOTIDE SEQUENCE [LARGE SCALE GENOMIC DNA]</scope>
    <source>
        <strain evidence="2 3">UHCC 0281</strain>
    </source>
</reference>
<dbReference type="InterPro" id="IPR008538">
    <property type="entry name" value="Uma2"/>
</dbReference>
<keyword evidence="2" id="KW-0540">Nuclease</keyword>
<accession>A0ABU5SV23</accession>
<keyword evidence="3" id="KW-1185">Reference proteome</keyword>
<dbReference type="Proteomes" id="UP001302329">
    <property type="component" value="Unassembled WGS sequence"/>
</dbReference>
<keyword evidence="2" id="KW-0378">Hydrolase</keyword>
<evidence type="ECO:0000259" key="1">
    <source>
        <dbReference type="Pfam" id="PF05685"/>
    </source>
</evidence>
<dbReference type="Pfam" id="PF05685">
    <property type="entry name" value="Uma2"/>
    <property type="match status" value="1"/>
</dbReference>